<feature type="compositionally biased region" description="Low complexity" evidence="1">
    <location>
        <begin position="19"/>
        <end position="28"/>
    </location>
</feature>
<dbReference type="VEuPathDB" id="CryptoDB:Vbra_11334"/>
<feature type="region of interest" description="Disordered" evidence="1">
    <location>
        <begin position="1"/>
        <end position="30"/>
    </location>
</feature>
<reference evidence="2 3" key="1">
    <citation type="submission" date="2014-11" db="EMBL/GenBank/DDBJ databases">
        <authorList>
            <person name="Zhu J."/>
            <person name="Qi W."/>
            <person name="Song R."/>
        </authorList>
    </citation>
    <scope>NUCLEOTIDE SEQUENCE [LARGE SCALE GENOMIC DNA]</scope>
</reference>
<keyword evidence="3" id="KW-1185">Reference proteome</keyword>
<dbReference type="AlphaFoldDB" id="A0A0G4EDB4"/>
<proteinExistence type="predicted"/>
<dbReference type="InParanoid" id="A0A0G4EDB4"/>
<sequence length="146" mass="15539">MKPVPRWQPSGPNRRQRARPSASRQIRSVDSRCLTSSDGETLLNKTIHKEMHPTKPSPATAMALNCIPYAHYKTGSLDKALDAILHAIRLDSGNWVVCNNAAGMSCLKQAAELIAEGKAVLAHNASQAHAAAAAAAAKPGPTLDVR</sequence>
<organism evidence="2 3">
    <name type="scientific">Vitrella brassicaformis (strain CCMP3155)</name>
    <dbReference type="NCBI Taxonomy" id="1169540"/>
    <lineage>
        <taxon>Eukaryota</taxon>
        <taxon>Sar</taxon>
        <taxon>Alveolata</taxon>
        <taxon>Colpodellida</taxon>
        <taxon>Vitrellaceae</taxon>
        <taxon>Vitrella</taxon>
    </lineage>
</organism>
<gene>
    <name evidence="2" type="ORF">Vbra_11334</name>
</gene>
<dbReference type="Proteomes" id="UP000041254">
    <property type="component" value="Unassembled WGS sequence"/>
</dbReference>
<evidence type="ECO:0000256" key="1">
    <source>
        <dbReference type="SAM" id="MobiDB-lite"/>
    </source>
</evidence>
<accession>A0A0G4EDB4</accession>
<dbReference type="EMBL" id="CDMY01000185">
    <property type="protein sequence ID" value="CEL93679.1"/>
    <property type="molecule type" value="Genomic_DNA"/>
</dbReference>
<evidence type="ECO:0000313" key="3">
    <source>
        <dbReference type="Proteomes" id="UP000041254"/>
    </source>
</evidence>
<protein>
    <submittedName>
        <fullName evidence="2">Uncharacterized protein</fullName>
    </submittedName>
</protein>
<evidence type="ECO:0000313" key="2">
    <source>
        <dbReference type="EMBL" id="CEL93679.1"/>
    </source>
</evidence>
<name>A0A0G4EDB4_VITBC</name>